<dbReference type="GO" id="GO:0042803">
    <property type="term" value="F:protein homodimerization activity"/>
    <property type="evidence" value="ECO:0007669"/>
    <property type="project" value="UniProtKB-ARBA"/>
</dbReference>
<dbReference type="Gene3D" id="3.40.47.10">
    <property type="match status" value="2"/>
</dbReference>
<dbReference type="FunFam" id="3.30.200.20:FF:000219">
    <property type="entry name" value="Leucine-rich repeat receptor-like serine/threonine-protein kinase"/>
    <property type="match status" value="1"/>
</dbReference>
<evidence type="ECO:0000313" key="26">
    <source>
        <dbReference type="EnsemblPlants" id="Solyc12g098100.2.1"/>
    </source>
</evidence>
<evidence type="ECO:0000256" key="24">
    <source>
        <dbReference type="ARBA" id="ARBA00048679"/>
    </source>
</evidence>
<dbReference type="GO" id="GO:0009813">
    <property type="term" value="P:flavonoid biosynthetic process"/>
    <property type="evidence" value="ECO:0007669"/>
    <property type="project" value="UniProtKB-KW"/>
</dbReference>
<keyword evidence="20" id="KW-0325">Glycoprotein</keyword>
<evidence type="ECO:0000256" key="14">
    <source>
        <dbReference type="ARBA" id="ARBA00022741"/>
    </source>
</evidence>
<dbReference type="GO" id="GO:0009755">
    <property type="term" value="P:hormone-mediated signaling pathway"/>
    <property type="evidence" value="ECO:0000318"/>
    <property type="project" value="GO_Central"/>
</dbReference>
<sequence>MIKCLCSNLPPSAKIVTIEEFHKAQRAEGLANVLAIGTANPSNCIDQSTYPDYFFRITNSEHKSELKRKFKQMCAKTMIKKRYLHLTEEILKKNPNICDYNTPSFDAKQKITIIEVPKLGQEAAQKAIKEWGQPISKITHLVFCTTSGVDMPGADSQLTKLLGLDPSVKRFMLYQQGCSGGAAVLRLAKDLAENNKKARVLVVCSELINLMSFQGPRDTDLDVLVGQAFSSDGASAVIIGSDPIIPIERPLFELVFTTQTLLPNSESAIYSNLSEAGLIIHIHKEVPMLISTNIEKILLEGFQPLGISDWNSIFWVAHPGGRAISDQIELKLGLKPEKLKATRNVLSGYGNMGCATILFVLDEMRKASISEGLISTGEGLEWGVLCCFGPGLTMEAYLYQYRLDNRSRFKFGLLRVFVMSGVYDSRTGLILIWIVILLASVTMVCPAEGLNAEGMYLLELKKSLKDESNNLGNWNPSDETPCRWKGVNCTFDYNPVVQSLDLSLMNLSGTLSSSIGGLVSLTVLDLSFNRFTGNIPKEIGNCSKLQSLQLHDNEFYGQIPDELYNLSHLKDLNLFNNMISGSILEEFGRLSSLVSFVAYTNNLTGSLPRSLGKLKKLETFRVGQNPLSGTLPPEIGDCKSLQVLGLAQNNVGGNIPKEIGMLKRLKQLVLWDNKLSGYIPKELGNCTKLELLALYQNNLVGEIPAAIGKLKSLKRLYLYRNGLNGTIPRVIGNLSSAIEIDFSENYLIGDIPNEFSQIKGLKLLYLFNNQLNGVIPRELSSLRKLERLDLSINYLYGSIPFSFQYLTELVQLQLFQNSLSGTIPQGLGNYSRLWVVDFSYNYLTGGIPPNICRDSNLIWLNLGSNNLHGVIPSGVIKCDSLVQLRLDGNWLQGNFPYGLCKLSNLSALELGQNTFSGLIPPEIGNCRKLQRLDLSGNYFTHELPREIGNLETLVTFNVSSNLLSGQVPLEILKCKELQRLDLSRNSFSGTIPDEIGKLAQLERLLVSDNKFSGKIPVSLGRLSRLNELQMGGNSFSGEMPSELGDLTGLQIAMNLSDNNLSGSIPPKLGNLILLESLYLNNNHLSGEIPITFRNLTSLMSCNFSYNNLTGPLPNLPLFQNMDVSSFIGNNGLCGGRLGGCKESPPFNSDPPTKNAVDQMVASVKDKDMSFPASDIYFPPEEEFTFQDLVEATNNFQDSYVVGRGAVGTVYKAVMQSGRKIAVKKLASNREGNNIEKSFRAEISTLGKIRHRNIVKLYGFCYHQGSNLLLYEYMEKGSLGELLHGASCGLDWPQRFMIALGAAEGLSYLHHDCKPQIIHRDIKSNNILLDEKLEAHVGDFGLAKVIDMPQTKSMSAIAGSYGYIAPEYAYTMKVTEKCDIYSYGVVLLELLTGRTPVQPLDQGGDLVTYVRHFIRDNSLTPGVLDIRLDLTDKTAVSHMLTVLKIGLVCTCLSPADRPSMREVVSMLMESDEQEGNFILSQS</sequence>
<evidence type="ECO:0000256" key="17">
    <source>
        <dbReference type="ARBA" id="ARBA00022989"/>
    </source>
</evidence>
<dbReference type="InterPro" id="IPR001611">
    <property type="entry name" value="Leu-rich_rpt"/>
</dbReference>
<dbReference type="PaxDb" id="4081-Solyc12g098100.1.1"/>
<reference evidence="26" key="2">
    <citation type="submission" date="2019-01" db="UniProtKB">
        <authorList>
            <consortium name="EnsemblPlants"/>
        </authorList>
    </citation>
    <scope>IDENTIFICATION</scope>
    <source>
        <strain evidence="26">cv. Heinz 1706</strain>
    </source>
</reference>
<keyword evidence="18" id="KW-0472">Membrane</keyword>
<dbReference type="GO" id="GO:0038023">
    <property type="term" value="F:signaling receptor activity"/>
    <property type="evidence" value="ECO:0000318"/>
    <property type="project" value="GO_Central"/>
</dbReference>
<keyword evidence="8" id="KW-0597">Phosphoprotein</keyword>
<keyword evidence="19" id="KW-0675">Receptor</keyword>
<evidence type="ECO:0000256" key="4">
    <source>
        <dbReference type="ARBA" id="ARBA00005531"/>
    </source>
</evidence>
<proteinExistence type="inferred from homology"/>
<dbReference type="Pfam" id="PF00069">
    <property type="entry name" value="Pkinase"/>
    <property type="match status" value="1"/>
</dbReference>
<evidence type="ECO:0000256" key="19">
    <source>
        <dbReference type="ARBA" id="ARBA00023170"/>
    </source>
</evidence>
<evidence type="ECO:0000256" key="7">
    <source>
        <dbReference type="ARBA" id="ARBA00022527"/>
    </source>
</evidence>
<dbReference type="FunFam" id="1.10.510.10:FF:000365">
    <property type="entry name" value="Leucine-rich repeat receptor-like serine/threonine-protein kinase At1g17230"/>
    <property type="match status" value="1"/>
</dbReference>
<dbReference type="Gramene" id="Solyc12g098100.2.1">
    <property type="protein sequence ID" value="Solyc12g098100.2.1"/>
    <property type="gene ID" value="Solyc12g098100.2"/>
</dbReference>
<dbReference type="PROSITE" id="PS00108">
    <property type="entry name" value="PROTEIN_KINASE_ST"/>
    <property type="match status" value="1"/>
</dbReference>
<evidence type="ECO:0000256" key="13">
    <source>
        <dbReference type="ARBA" id="ARBA00022737"/>
    </source>
</evidence>
<comment type="pathway">
    <text evidence="3">Secondary metabolite biosynthesis; flavonoid biosynthesis.</text>
</comment>
<dbReference type="FunFam" id="3.80.10.10:FF:000430">
    <property type="entry name" value="Leucine-rich repeat receptor-like protein kinase PEPR1"/>
    <property type="match status" value="1"/>
</dbReference>
<dbReference type="FunFam" id="3.40.47.10:FF:000025">
    <property type="entry name" value="Chalcone synthase 2"/>
    <property type="match status" value="1"/>
</dbReference>
<dbReference type="SMART" id="SM00369">
    <property type="entry name" value="LRR_TYP"/>
    <property type="match status" value="10"/>
</dbReference>
<keyword evidence="12" id="KW-0732">Signal</keyword>
<evidence type="ECO:0000256" key="11">
    <source>
        <dbReference type="ARBA" id="ARBA00022692"/>
    </source>
</evidence>
<dbReference type="GO" id="GO:0004674">
    <property type="term" value="F:protein serine/threonine kinase activity"/>
    <property type="evidence" value="ECO:0007669"/>
    <property type="project" value="UniProtKB-KW"/>
</dbReference>
<keyword evidence="10" id="KW-0808">Transferase</keyword>
<evidence type="ECO:0000256" key="12">
    <source>
        <dbReference type="ARBA" id="ARBA00022729"/>
    </source>
</evidence>
<evidence type="ECO:0000256" key="6">
    <source>
        <dbReference type="ARBA" id="ARBA00022475"/>
    </source>
</evidence>
<dbReference type="FunFam" id="3.80.10.10:FF:000680">
    <property type="entry name" value="Probable leucine-rich repeat receptor-like protein kinase At2g33170"/>
    <property type="match status" value="1"/>
</dbReference>
<dbReference type="InterPro" id="IPR001099">
    <property type="entry name" value="Chalcone/stilbene_synt_N"/>
</dbReference>
<dbReference type="InterPro" id="IPR016039">
    <property type="entry name" value="Thiolase-like"/>
</dbReference>
<dbReference type="InterPro" id="IPR032675">
    <property type="entry name" value="LRR_dom_sf"/>
</dbReference>
<keyword evidence="11" id="KW-0812">Transmembrane</keyword>
<evidence type="ECO:0000256" key="23">
    <source>
        <dbReference type="ARBA" id="ARBA00047899"/>
    </source>
</evidence>
<evidence type="ECO:0000256" key="8">
    <source>
        <dbReference type="ARBA" id="ARBA00022553"/>
    </source>
</evidence>
<name>A0A3Q7JD39_SOLLC</name>
<dbReference type="InterPro" id="IPR008271">
    <property type="entry name" value="Ser/Thr_kinase_AS"/>
</dbReference>
<organism evidence="26">
    <name type="scientific">Solanum lycopersicum</name>
    <name type="common">Tomato</name>
    <name type="synonym">Lycopersicon esculentum</name>
    <dbReference type="NCBI Taxonomy" id="4081"/>
    <lineage>
        <taxon>Eukaryota</taxon>
        <taxon>Viridiplantae</taxon>
        <taxon>Streptophyta</taxon>
        <taxon>Embryophyta</taxon>
        <taxon>Tracheophyta</taxon>
        <taxon>Spermatophyta</taxon>
        <taxon>Magnoliopsida</taxon>
        <taxon>eudicotyledons</taxon>
        <taxon>Gunneridae</taxon>
        <taxon>Pentapetalae</taxon>
        <taxon>asterids</taxon>
        <taxon>lamiids</taxon>
        <taxon>Solanales</taxon>
        <taxon>Solanaceae</taxon>
        <taxon>Solanoideae</taxon>
        <taxon>Solaneae</taxon>
        <taxon>Solanum</taxon>
        <taxon>Solanum subgen. Lycopersicon</taxon>
    </lineage>
</organism>
<dbReference type="GO" id="GO:0016746">
    <property type="term" value="F:acyltransferase activity"/>
    <property type="evidence" value="ECO:0007669"/>
    <property type="project" value="UniProtKB-KW"/>
</dbReference>
<dbReference type="GO" id="GO:0005524">
    <property type="term" value="F:ATP binding"/>
    <property type="evidence" value="ECO:0007669"/>
    <property type="project" value="UniProtKB-KW"/>
</dbReference>
<evidence type="ECO:0000256" key="9">
    <source>
        <dbReference type="ARBA" id="ARBA00022614"/>
    </source>
</evidence>
<keyword evidence="22" id="KW-0012">Acyltransferase</keyword>
<dbReference type="InterPro" id="IPR000719">
    <property type="entry name" value="Prot_kinase_dom"/>
</dbReference>
<dbReference type="Gene3D" id="3.80.10.10">
    <property type="entry name" value="Ribonuclease Inhibitor"/>
    <property type="match status" value="4"/>
</dbReference>
<dbReference type="Gene3D" id="1.10.510.10">
    <property type="entry name" value="Transferase(Phosphotransferase) domain 1"/>
    <property type="match status" value="1"/>
</dbReference>
<dbReference type="InterPro" id="IPR003591">
    <property type="entry name" value="Leu-rich_rpt_typical-subtyp"/>
</dbReference>
<evidence type="ECO:0000256" key="2">
    <source>
        <dbReference type="ARBA" id="ARBA00004251"/>
    </source>
</evidence>
<dbReference type="GO" id="GO:0050832">
    <property type="term" value="P:defense response to fungus"/>
    <property type="evidence" value="ECO:0007669"/>
    <property type="project" value="UniProtKB-ARBA"/>
</dbReference>
<keyword evidence="13" id="KW-0677">Repeat</keyword>
<dbReference type="Pfam" id="PF00560">
    <property type="entry name" value="LRR_1"/>
    <property type="match status" value="10"/>
</dbReference>
<dbReference type="SUPFAM" id="SSF56112">
    <property type="entry name" value="Protein kinase-like (PK-like)"/>
    <property type="match status" value="1"/>
</dbReference>
<keyword evidence="9" id="KW-0433">Leucine-rich repeat</keyword>
<protein>
    <recommendedName>
        <fullName evidence="25">Protein kinase domain-containing protein</fullName>
    </recommendedName>
</protein>
<dbReference type="SUPFAM" id="SSF52058">
    <property type="entry name" value="L domain-like"/>
    <property type="match status" value="1"/>
</dbReference>
<comment type="catalytic activity">
    <reaction evidence="24">
        <text>L-seryl-[protein] + ATP = O-phospho-L-seryl-[protein] + ADP + H(+)</text>
        <dbReference type="Rhea" id="RHEA:17989"/>
        <dbReference type="Rhea" id="RHEA-COMP:9863"/>
        <dbReference type="Rhea" id="RHEA-COMP:11604"/>
        <dbReference type="ChEBI" id="CHEBI:15378"/>
        <dbReference type="ChEBI" id="CHEBI:29999"/>
        <dbReference type="ChEBI" id="CHEBI:30616"/>
        <dbReference type="ChEBI" id="CHEBI:83421"/>
        <dbReference type="ChEBI" id="CHEBI:456216"/>
        <dbReference type="EC" id="2.7.11.1"/>
    </reaction>
</comment>
<comment type="function">
    <text evidence="1">The primary product of this enzyme is 4,2',4',6'-tetrahydroxychalcone (also termed naringenin-chalcone or chalcone) which can under specific conditions spontaneously isomerize into naringenin.</text>
</comment>
<comment type="catalytic activity">
    <reaction evidence="23">
        <text>L-threonyl-[protein] + ATP = O-phospho-L-threonyl-[protein] + ADP + H(+)</text>
        <dbReference type="Rhea" id="RHEA:46608"/>
        <dbReference type="Rhea" id="RHEA-COMP:11060"/>
        <dbReference type="Rhea" id="RHEA-COMP:11605"/>
        <dbReference type="ChEBI" id="CHEBI:15378"/>
        <dbReference type="ChEBI" id="CHEBI:30013"/>
        <dbReference type="ChEBI" id="CHEBI:30616"/>
        <dbReference type="ChEBI" id="CHEBI:61977"/>
        <dbReference type="ChEBI" id="CHEBI:456216"/>
        <dbReference type="EC" id="2.7.11.1"/>
    </reaction>
</comment>
<comment type="similarity">
    <text evidence="5">Belongs to the protein kinase superfamily. Ser/Thr protein kinase family.</text>
</comment>
<accession>A0A3Q7JD39</accession>
<dbReference type="GO" id="GO:0005886">
    <property type="term" value="C:plasma membrane"/>
    <property type="evidence" value="ECO:0000318"/>
    <property type="project" value="GO_Central"/>
</dbReference>
<dbReference type="PANTHER" id="PTHR48056">
    <property type="entry name" value="LRR RECEPTOR-LIKE SERINE/THREONINE-PROTEIN KINASE-RELATED"/>
    <property type="match status" value="1"/>
</dbReference>
<dbReference type="CDD" id="cd00831">
    <property type="entry name" value="CHS_like"/>
    <property type="match status" value="1"/>
</dbReference>
<comment type="subcellular location">
    <subcellularLocation>
        <location evidence="2">Cell membrane</location>
        <topology evidence="2">Single-pass type I membrane protein</topology>
    </subcellularLocation>
</comment>
<keyword evidence="15" id="KW-0418">Kinase</keyword>
<dbReference type="FunCoup" id="A0A3Q7JD39">
    <property type="interactions" value="559"/>
</dbReference>
<feature type="domain" description="Protein kinase" evidence="25">
    <location>
        <begin position="1195"/>
        <end position="1477"/>
    </location>
</feature>
<dbReference type="FunFam" id="3.80.10.10:FF:000177">
    <property type="entry name" value="Leucine-rich repeat receptor-like serine/threonine-protein kinase At1g17230"/>
    <property type="match status" value="1"/>
</dbReference>
<evidence type="ECO:0000256" key="3">
    <source>
        <dbReference type="ARBA" id="ARBA00004966"/>
    </source>
</evidence>
<dbReference type="SUPFAM" id="SSF52047">
    <property type="entry name" value="RNI-like"/>
    <property type="match status" value="1"/>
</dbReference>
<evidence type="ECO:0000259" key="25">
    <source>
        <dbReference type="PROSITE" id="PS50011"/>
    </source>
</evidence>
<evidence type="ECO:0000256" key="22">
    <source>
        <dbReference type="ARBA" id="ARBA00023315"/>
    </source>
</evidence>
<dbReference type="FunFam" id="3.80.10.10:FF:000383">
    <property type="entry name" value="Leucine-rich repeat receptor protein kinase EMS1"/>
    <property type="match status" value="1"/>
</dbReference>
<dbReference type="SMART" id="SM00220">
    <property type="entry name" value="S_TKc"/>
    <property type="match status" value="1"/>
</dbReference>
<evidence type="ECO:0000256" key="1">
    <source>
        <dbReference type="ARBA" id="ARBA00002969"/>
    </source>
</evidence>
<dbReference type="InterPro" id="IPR013210">
    <property type="entry name" value="LRR_N_plant-typ"/>
</dbReference>
<dbReference type="PANTHER" id="PTHR48056:SF45">
    <property type="entry name" value="PROTEIN KINASE DOMAIN-CONTAINING PROTEIN"/>
    <property type="match status" value="1"/>
</dbReference>
<evidence type="ECO:0000256" key="20">
    <source>
        <dbReference type="ARBA" id="ARBA00023180"/>
    </source>
</evidence>
<evidence type="ECO:0000256" key="18">
    <source>
        <dbReference type="ARBA" id="ARBA00023136"/>
    </source>
</evidence>
<dbReference type="InterPro" id="IPR011009">
    <property type="entry name" value="Kinase-like_dom_sf"/>
</dbReference>
<keyword evidence="27" id="KW-1185">Reference proteome</keyword>
<reference evidence="26" key="1">
    <citation type="journal article" date="2012" name="Nature">
        <title>The tomato genome sequence provides insights into fleshy fruit evolution.</title>
        <authorList>
            <consortium name="Tomato Genome Consortium"/>
        </authorList>
    </citation>
    <scope>NUCLEOTIDE SEQUENCE [LARGE SCALE GENOMIC DNA]</scope>
    <source>
        <strain evidence="26">cv. Heinz 1706</strain>
    </source>
</reference>
<dbReference type="EnsemblPlants" id="Solyc12g098100.2.1">
    <property type="protein sequence ID" value="Solyc12g098100.2.1"/>
    <property type="gene ID" value="Solyc12g098100.2"/>
</dbReference>
<evidence type="ECO:0000256" key="5">
    <source>
        <dbReference type="ARBA" id="ARBA00008684"/>
    </source>
</evidence>
<dbReference type="InParanoid" id="A0A3Q7JD39"/>
<comment type="similarity">
    <text evidence="4">Belongs to the thiolase-like superfamily. Chalcone/stilbene synthases family.</text>
</comment>
<dbReference type="Pfam" id="PF08263">
    <property type="entry name" value="LRRNT_2"/>
    <property type="match status" value="1"/>
</dbReference>
<dbReference type="SUPFAM" id="SSF53901">
    <property type="entry name" value="Thiolase-like"/>
    <property type="match status" value="2"/>
</dbReference>
<evidence type="ECO:0000256" key="10">
    <source>
        <dbReference type="ARBA" id="ARBA00022679"/>
    </source>
</evidence>
<dbReference type="InterPro" id="IPR050647">
    <property type="entry name" value="Plant_LRR-RLKs"/>
</dbReference>
<keyword evidence="17" id="KW-1133">Transmembrane helix</keyword>
<keyword evidence="7" id="KW-0723">Serine/threonine-protein kinase</keyword>
<dbReference type="FunFam" id="3.40.47.10:FF:000014">
    <property type="entry name" value="Chalcone synthase 1"/>
    <property type="match status" value="1"/>
</dbReference>
<keyword evidence="21" id="KW-0284">Flavonoid biosynthesis</keyword>
<keyword evidence="14" id="KW-0547">Nucleotide-binding</keyword>
<dbReference type="STRING" id="4081.A0A3Q7JD39"/>
<keyword evidence="16" id="KW-0067">ATP-binding</keyword>
<evidence type="ECO:0000256" key="21">
    <source>
        <dbReference type="ARBA" id="ARBA00023241"/>
    </source>
</evidence>
<evidence type="ECO:0000256" key="15">
    <source>
        <dbReference type="ARBA" id="ARBA00022777"/>
    </source>
</evidence>
<keyword evidence="6" id="KW-1003">Cell membrane</keyword>
<dbReference type="PROSITE" id="PS50011">
    <property type="entry name" value="PROTEIN_KINASE_DOM"/>
    <property type="match status" value="1"/>
</dbReference>
<dbReference type="Proteomes" id="UP000004994">
    <property type="component" value="Chromosome 12"/>
</dbReference>
<evidence type="ECO:0000256" key="16">
    <source>
        <dbReference type="ARBA" id="ARBA00022840"/>
    </source>
</evidence>
<dbReference type="InterPro" id="IPR012328">
    <property type="entry name" value="Chalcone/stilbene_synt_C"/>
</dbReference>
<dbReference type="OMA" id="HIPEAMG"/>
<evidence type="ECO:0000313" key="27">
    <source>
        <dbReference type="Proteomes" id="UP000004994"/>
    </source>
</evidence>
<dbReference type="Pfam" id="PF02797">
    <property type="entry name" value="Chal_sti_synt_C"/>
    <property type="match status" value="1"/>
</dbReference>
<dbReference type="Pfam" id="PF00195">
    <property type="entry name" value="Chal_sti_synt_N"/>
    <property type="match status" value="1"/>
</dbReference>
<dbReference type="Gene3D" id="3.30.200.20">
    <property type="entry name" value="Phosphorylase Kinase, domain 1"/>
    <property type="match status" value="1"/>
</dbReference>